<evidence type="ECO:0000256" key="1">
    <source>
        <dbReference type="SAM" id="SignalP"/>
    </source>
</evidence>
<comment type="caution">
    <text evidence="2">The sequence shown here is derived from an EMBL/GenBank/DDBJ whole genome shotgun (WGS) entry which is preliminary data.</text>
</comment>
<reference evidence="2 3" key="1">
    <citation type="journal article" date="2023" name="Sci. Data">
        <title>Genome assembly of the Korean intertidal mud-creeper Batillaria attramentaria.</title>
        <authorList>
            <person name="Patra A.K."/>
            <person name="Ho P.T."/>
            <person name="Jun S."/>
            <person name="Lee S.J."/>
            <person name="Kim Y."/>
            <person name="Won Y.J."/>
        </authorList>
    </citation>
    <scope>NUCLEOTIDE SEQUENCE [LARGE SCALE GENOMIC DNA]</scope>
    <source>
        <strain evidence="2">Wonlab-2016</strain>
    </source>
</reference>
<gene>
    <name evidence="2" type="ORF">BaRGS_00013036</name>
</gene>
<sequence>MGDTITISFLLNVALASLVLSESNTTSSRWQTNTNMADEIHKDTTAAIIEGSRFDQDGFSEYSQYNTTFGSPDSPNATNRLVSRNAPSGVAEQIIISDGESTNEASAKYVATPPQPETWYRDSEVRHLV</sequence>
<keyword evidence="1" id="KW-0732">Signal</keyword>
<organism evidence="2 3">
    <name type="scientific">Batillaria attramentaria</name>
    <dbReference type="NCBI Taxonomy" id="370345"/>
    <lineage>
        <taxon>Eukaryota</taxon>
        <taxon>Metazoa</taxon>
        <taxon>Spiralia</taxon>
        <taxon>Lophotrochozoa</taxon>
        <taxon>Mollusca</taxon>
        <taxon>Gastropoda</taxon>
        <taxon>Caenogastropoda</taxon>
        <taxon>Sorbeoconcha</taxon>
        <taxon>Cerithioidea</taxon>
        <taxon>Batillariidae</taxon>
        <taxon>Batillaria</taxon>
    </lineage>
</organism>
<accession>A0ABD0L964</accession>
<proteinExistence type="predicted"/>
<keyword evidence="3" id="KW-1185">Reference proteome</keyword>
<feature type="chain" id="PRO_5044795907" evidence="1">
    <location>
        <begin position="22"/>
        <end position="129"/>
    </location>
</feature>
<evidence type="ECO:0000313" key="2">
    <source>
        <dbReference type="EMBL" id="KAK7495816.1"/>
    </source>
</evidence>
<name>A0ABD0L964_9CAEN</name>
<feature type="signal peptide" evidence="1">
    <location>
        <begin position="1"/>
        <end position="21"/>
    </location>
</feature>
<evidence type="ECO:0000313" key="3">
    <source>
        <dbReference type="Proteomes" id="UP001519460"/>
    </source>
</evidence>
<dbReference type="EMBL" id="JACVVK020000072">
    <property type="protein sequence ID" value="KAK7495816.1"/>
    <property type="molecule type" value="Genomic_DNA"/>
</dbReference>
<dbReference type="AlphaFoldDB" id="A0ABD0L964"/>
<protein>
    <submittedName>
        <fullName evidence="2">Uncharacterized protein</fullName>
    </submittedName>
</protein>
<dbReference type="Proteomes" id="UP001519460">
    <property type="component" value="Unassembled WGS sequence"/>
</dbReference>